<dbReference type="SUPFAM" id="SSF53474">
    <property type="entry name" value="alpha/beta-Hydrolases"/>
    <property type="match status" value="1"/>
</dbReference>
<accession>A0A931D810</accession>
<dbReference type="PIRSF" id="PIRSF017388">
    <property type="entry name" value="Esterase_lipase"/>
    <property type="match status" value="1"/>
</dbReference>
<protein>
    <submittedName>
        <fullName evidence="5">Carboxylesterase</fullName>
        <ecNumber evidence="5">3.1.1.1</ecNumber>
    </submittedName>
</protein>
<feature type="active site" description="Charge relay system" evidence="1">
    <location>
        <position position="195"/>
    </location>
</feature>
<feature type="domain" description="Serine aminopeptidase S33" evidence="4">
    <location>
        <begin position="18"/>
        <end position="228"/>
    </location>
</feature>
<dbReference type="InterPro" id="IPR029058">
    <property type="entry name" value="AB_hydrolase_fold"/>
</dbReference>
<evidence type="ECO:0000259" key="4">
    <source>
        <dbReference type="Pfam" id="PF12146"/>
    </source>
</evidence>
<keyword evidence="5" id="KW-0378">Hydrolase</keyword>
<feature type="active site" description="Nucleophile" evidence="1">
    <location>
        <position position="96"/>
    </location>
</feature>
<proteinExistence type="predicted"/>
<name>A0A931D810_9MICC</name>
<keyword evidence="6" id="KW-1185">Reference proteome</keyword>
<dbReference type="AlphaFoldDB" id="A0A931D810"/>
<dbReference type="PANTHER" id="PTHR11614">
    <property type="entry name" value="PHOSPHOLIPASE-RELATED"/>
    <property type="match status" value="1"/>
</dbReference>
<feature type="binding site" evidence="2">
    <location>
        <position position="28"/>
    </location>
    <ligand>
        <name>substrate</name>
    </ligand>
</feature>
<dbReference type="Proteomes" id="UP000625033">
    <property type="component" value="Unassembled WGS sequence"/>
</dbReference>
<organism evidence="5 6">
    <name type="scientific">Zhihengliuella flava</name>
    <dbReference type="NCBI Taxonomy" id="1285193"/>
    <lineage>
        <taxon>Bacteria</taxon>
        <taxon>Bacillati</taxon>
        <taxon>Actinomycetota</taxon>
        <taxon>Actinomycetes</taxon>
        <taxon>Micrococcales</taxon>
        <taxon>Micrococcaceae</taxon>
        <taxon>Zhihengliuella</taxon>
    </lineage>
</organism>
<reference evidence="5" key="1">
    <citation type="submission" date="2020-11" db="EMBL/GenBank/DDBJ databases">
        <title>Sequencing the genomes of 1000 actinobacteria strains.</title>
        <authorList>
            <person name="Klenk H.-P."/>
        </authorList>
    </citation>
    <scope>NUCLEOTIDE SEQUENCE</scope>
    <source>
        <strain evidence="5">DSM 26152</strain>
    </source>
</reference>
<evidence type="ECO:0000313" key="6">
    <source>
        <dbReference type="Proteomes" id="UP000625033"/>
    </source>
</evidence>
<dbReference type="RefSeq" id="WP_196835108.1">
    <property type="nucleotide sequence ID" value="NZ_JADOTZ010000001.1"/>
</dbReference>
<evidence type="ECO:0000256" key="1">
    <source>
        <dbReference type="PIRSR" id="PIRSR017388-1"/>
    </source>
</evidence>
<dbReference type="Pfam" id="PF12146">
    <property type="entry name" value="Hydrolase_4"/>
    <property type="match status" value="1"/>
</dbReference>
<dbReference type="InterPro" id="IPR022742">
    <property type="entry name" value="Hydrolase_4"/>
</dbReference>
<comment type="caution">
    <text evidence="5">The sequence shown here is derived from an EMBL/GenBank/DDBJ whole genome shotgun (WGS) entry which is preliminary data.</text>
</comment>
<dbReference type="EC" id="3.1.1.1" evidence="5"/>
<dbReference type="EMBL" id="JADOTZ010000001">
    <property type="protein sequence ID" value="MBG6083698.1"/>
    <property type="molecule type" value="Genomic_DNA"/>
</dbReference>
<feature type="active site" description="Charge relay system" evidence="1">
    <location>
        <position position="227"/>
    </location>
</feature>
<evidence type="ECO:0000313" key="5">
    <source>
        <dbReference type="EMBL" id="MBG6083698.1"/>
    </source>
</evidence>
<feature type="binding site" evidence="2">
    <location>
        <position position="97"/>
    </location>
    <ligand>
        <name>substrate</name>
    </ligand>
</feature>
<dbReference type="GO" id="GO:0106435">
    <property type="term" value="F:carboxylesterase activity"/>
    <property type="evidence" value="ECO:0007669"/>
    <property type="project" value="UniProtKB-EC"/>
</dbReference>
<dbReference type="InterPro" id="IPR051044">
    <property type="entry name" value="MAG_DAG_Lipase"/>
</dbReference>
<gene>
    <name evidence="5" type="ORF">IW252_000465</name>
</gene>
<evidence type="ECO:0000256" key="3">
    <source>
        <dbReference type="PIRSR" id="PIRSR017388-3"/>
    </source>
</evidence>
<evidence type="ECO:0000256" key="2">
    <source>
        <dbReference type="PIRSR" id="PIRSR017388-2"/>
    </source>
</evidence>
<dbReference type="InterPro" id="IPR012354">
    <property type="entry name" value="Esterase_lipase"/>
</dbReference>
<dbReference type="Gene3D" id="3.40.50.1820">
    <property type="entry name" value="alpha/beta hydrolase"/>
    <property type="match status" value="1"/>
</dbReference>
<feature type="site" description="Important for substrate specificity" evidence="3">
    <location>
        <position position="144"/>
    </location>
</feature>
<sequence>MDLPNDPLSPLAVSPSGARDAVVVLHGFTSSPASVRGWAEDLLSAGYAVELPLLPGHGTRWENLAATPWTAWRDAAVAAYDRLQRNHRRVFVCGLSMGGALALEVAAARQPAGLALANPALTFADPTAHLAPVLKYAVPTVAAIANDIARPGQDEHAYSRTPVAAVAQLGALFRHVRTVLPRVNAPLVAFRSTTDHVVPDSSLETLWKRVGTDPARRRVYYLEQSYHVATLDFDADRITTETLRFFANLSAPEIAGQPVSYS</sequence>